<sequence length="684" mass="77804">MDELEPYLASRFKAERISGYESFCDRCYQCGEGAFRERGNKGENNMGLLTTELVDFVCKGKPWSLVTMNGGNYGESGTHREQQLVFRLDNHPLGASPHMMVELRGAGFIEVNGDDVDDIYTRLSSWLKDKWGCQEVTLPPKIEPFCHKKYRWQVQEMMDATADVTEFFHEQGWQLLICSQGTVKIKGDDESREQQMIFRPAEGGYGIIEPHIVMDLYMGEGQEDLYNEPDTTQVLSKQRIRVRQVGDASKAVEQFDQFLVDYLGGSPQEDGSYKIDIFMNRGLVENNLGFWTMRLCDFMVDRLGWSFVVCNVCNLGSSGQFREQQLIFRYDGDRREIPVTKESELFSDDRREEYADLVTPDYWSIPSVSSSEKLHGMTPCNDDEKAALQEMLDCTFRRVLTRDRVYEYQAEVSEEMPYRLELVHAFRSENVPLTYRFQKRREEYGGGDHFTAKTKNGGAYLNSRLADGEALLFHGTNPSSSVSILKGGFVLDHAGKSTGTMFGYGVYLAECCSKSDEYARDDGGGTFPGLRSIVVCRALVGQPYIKQEAGDYIEEAKEAGCDCVLGDRESKVGTYKELVFFDEAQVLPEYSIIYKRQYNPAKVPDHLRTKAIGSTGRCWQVKLDRGWANIPPDVNHKLLEASKNGETVVTVTMGAFDYEFDIENKVQRNVKTQKTRDMRAPRIG</sequence>
<dbReference type="PROSITE" id="PS51059">
    <property type="entry name" value="PARP_CATALYTIC"/>
    <property type="match status" value="1"/>
</dbReference>
<keyword evidence="4" id="KW-0328">Glycosyltransferase</keyword>
<accession>A0A7S2C1L2</accession>
<dbReference type="SUPFAM" id="SSF56399">
    <property type="entry name" value="ADP-ribosylation"/>
    <property type="match status" value="1"/>
</dbReference>
<dbReference type="Pfam" id="PF00644">
    <property type="entry name" value="PARP"/>
    <property type="match status" value="1"/>
</dbReference>
<gene>
    <name evidence="6" type="ORF">AAND1436_LOCUS14569</name>
</gene>
<dbReference type="EC" id="2.4.2.-" evidence="4"/>
<dbReference type="InterPro" id="IPR051712">
    <property type="entry name" value="ARTD-AVP"/>
</dbReference>
<keyword evidence="4" id="KW-0808">Transferase</keyword>
<dbReference type="GO" id="GO:0005634">
    <property type="term" value="C:nucleus"/>
    <property type="evidence" value="ECO:0007669"/>
    <property type="project" value="UniProtKB-SubCell"/>
</dbReference>
<dbReference type="InterPro" id="IPR037197">
    <property type="entry name" value="WWE_dom_sf"/>
</dbReference>
<name>A0A7S2C1L2_9DINO</name>
<evidence type="ECO:0000256" key="3">
    <source>
        <dbReference type="ARBA" id="ARBA00024347"/>
    </source>
</evidence>
<protein>
    <recommendedName>
        <fullName evidence="4">Poly [ADP-ribose] polymerase</fullName>
        <shortName evidence="4">PARP</shortName>
        <ecNumber evidence="4">2.4.2.-</ecNumber>
    </recommendedName>
</protein>
<keyword evidence="2" id="KW-0539">Nucleus</keyword>
<proteinExistence type="inferred from homology"/>
<evidence type="ECO:0000256" key="4">
    <source>
        <dbReference type="RuleBase" id="RU362114"/>
    </source>
</evidence>
<keyword evidence="4" id="KW-0520">NAD</keyword>
<dbReference type="PANTHER" id="PTHR45740:SF2">
    <property type="entry name" value="POLY [ADP-RIBOSE] POLYMERASE"/>
    <property type="match status" value="1"/>
</dbReference>
<dbReference type="PANTHER" id="PTHR45740">
    <property type="entry name" value="POLY [ADP-RIBOSE] POLYMERASE"/>
    <property type="match status" value="1"/>
</dbReference>
<dbReference type="EMBL" id="HBGQ01029453">
    <property type="protein sequence ID" value="CAD9411599.1"/>
    <property type="molecule type" value="Transcribed_RNA"/>
</dbReference>
<evidence type="ECO:0000259" key="5">
    <source>
        <dbReference type="PROSITE" id="PS51059"/>
    </source>
</evidence>
<evidence type="ECO:0000256" key="1">
    <source>
        <dbReference type="ARBA" id="ARBA00004123"/>
    </source>
</evidence>
<evidence type="ECO:0000313" key="6">
    <source>
        <dbReference type="EMBL" id="CAD9411599.1"/>
    </source>
</evidence>
<feature type="domain" description="PARP catalytic" evidence="5">
    <location>
        <begin position="382"/>
        <end position="603"/>
    </location>
</feature>
<organism evidence="6">
    <name type="scientific">Alexandrium andersonii</name>
    <dbReference type="NCBI Taxonomy" id="327968"/>
    <lineage>
        <taxon>Eukaryota</taxon>
        <taxon>Sar</taxon>
        <taxon>Alveolata</taxon>
        <taxon>Dinophyceae</taxon>
        <taxon>Gonyaulacales</taxon>
        <taxon>Pyrocystaceae</taxon>
        <taxon>Alexandrium</taxon>
    </lineage>
</organism>
<dbReference type="SUPFAM" id="SSF117839">
    <property type="entry name" value="WWE domain"/>
    <property type="match status" value="1"/>
</dbReference>
<dbReference type="GO" id="GO:0003950">
    <property type="term" value="F:NAD+ poly-ADP-ribosyltransferase activity"/>
    <property type="evidence" value="ECO:0007669"/>
    <property type="project" value="UniProtKB-UniRule"/>
</dbReference>
<dbReference type="InterPro" id="IPR012317">
    <property type="entry name" value="Poly(ADP-ribose)pol_cat_dom"/>
</dbReference>
<dbReference type="Gene3D" id="3.90.228.10">
    <property type="match status" value="1"/>
</dbReference>
<comment type="subcellular location">
    <subcellularLocation>
        <location evidence="1">Nucleus</location>
    </subcellularLocation>
</comment>
<dbReference type="InterPro" id="IPR004170">
    <property type="entry name" value="WWE_dom"/>
</dbReference>
<comment type="similarity">
    <text evidence="3">Belongs to the ARTD/PARP family.</text>
</comment>
<dbReference type="AlphaFoldDB" id="A0A7S2C1L2"/>
<dbReference type="Gene3D" id="3.30.720.50">
    <property type="match status" value="1"/>
</dbReference>
<reference evidence="6" key="1">
    <citation type="submission" date="2021-01" db="EMBL/GenBank/DDBJ databases">
        <authorList>
            <person name="Corre E."/>
            <person name="Pelletier E."/>
            <person name="Niang G."/>
            <person name="Scheremetjew M."/>
            <person name="Finn R."/>
            <person name="Kale V."/>
            <person name="Holt S."/>
            <person name="Cochrane G."/>
            <person name="Meng A."/>
            <person name="Brown T."/>
            <person name="Cohen L."/>
        </authorList>
    </citation>
    <scope>NUCLEOTIDE SEQUENCE</scope>
    <source>
        <strain evidence="6">CCMP2222</strain>
    </source>
</reference>
<dbReference type="GO" id="GO:1990404">
    <property type="term" value="F:NAD+-protein mono-ADP-ribosyltransferase activity"/>
    <property type="evidence" value="ECO:0007669"/>
    <property type="project" value="TreeGrafter"/>
</dbReference>
<dbReference type="Pfam" id="PF02825">
    <property type="entry name" value="WWE"/>
    <property type="match status" value="1"/>
</dbReference>
<evidence type="ECO:0000256" key="2">
    <source>
        <dbReference type="ARBA" id="ARBA00023242"/>
    </source>
</evidence>